<reference evidence="2 3" key="1">
    <citation type="journal article" date="2018" name="PLoS Pathog.">
        <title>Evolution of structural diversity of trichothecenes, a family of toxins produced by plant pathogenic and entomopathogenic fungi.</title>
        <authorList>
            <person name="Proctor R.H."/>
            <person name="McCormick S.P."/>
            <person name="Kim H.S."/>
            <person name="Cardoza R.E."/>
            <person name="Stanley A.M."/>
            <person name="Lindo L."/>
            <person name="Kelly A."/>
            <person name="Brown D.W."/>
            <person name="Lee T."/>
            <person name="Vaughan M.M."/>
            <person name="Alexander N.J."/>
            <person name="Busman M."/>
            <person name="Gutierrez S."/>
        </authorList>
    </citation>
    <scope>NUCLEOTIDE SEQUENCE [LARGE SCALE GENOMIC DNA]</scope>
    <source>
        <strain evidence="2 3">NRRL 20695</strain>
    </source>
</reference>
<feature type="region of interest" description="Disordered" evidence="1">
    <location>
        <begin position="132"/>
        <end position="169"/>
    </location>
</feature>
<evidence type="ECO:0000313" key="3">
    <source>
        <dbReference type="Proteomes" id="UP000266234"/>
    </source>
</evidence>
<feature type="region of interest" description="Disordered" evidence="1">
    <location>
        <begin position="393"/>
        <end position="413"/>
    </location>
</feature>
<evidence type="ECO:0000256" key="1">
    <source>
        <dbReference type="SAM" id="MobiDB-lite"/>
    </source>
</evidence>
<comment type="caution">
    <text evidence="2">The sequence shown here is derived from an EMBL/GenBank/DDBJ whole genome shotgun (WGS) entry which is preliminary data.</text>
</comment>
<gene>
    <name evidence="2" type="ORF">FLONG3_8394</name>
</gene>
<dbReference type="Proteomes" id="UP000266234">
    <property type="component" value="Unassembled WGS sequence"/>
</dbReference>
<dbReference type="STRING" id="694270.A0A395S6A2"/>
<accession>A0A395S6A2</accession>
<feature type="compositionally biased region" description="Basic and acidic residues" evidence="1">
    <location>
        <begin position="296"/>
        <end position="307"/>
    </location>
</feature>
<organism evidence="2 3">
    <name type="scientific">Fusarium longipes</name>
    <dbReference type="NCBI Taxonomy" id="694270"/>
    <lineage>
        <taxon>Eukaryota</taxon>
        <taxon>Fungi</taxon>
        <taxon>Dikarya</taxon>
        <taxon>Ascomycota</taxon>
        <taxon>Pezizomycotina</taxon>
        <taxon>Sordariomycetes</taxon>
        <taxon>Hypocreomycetidae</taxon>
        <taxon>Hypocreales</taxon>
        <taxon>Nectriaceae</taxon>
        <taxon>Fusarium</taxon>
    </lineage>
</organism>
<dbReference type="OrthoDB" id="8062037at2759"/>
<proteinExistence type="predicted"/>
<protein>
    <submittedName>
        <fullName evidence="2">Uncharacterized protein</fullName>
    </submittedName>
</protein>
<feature type="compositionally biased region" description="Gly residues" evidence="1">
    <location>
        <begin position="158"/>
        <end position="167"/>
    </location>
</feature>
<feature type="compositionally biased region" description="Low complexity" evidence="1">
    <location>
        <begin position="263"/>
        <end position="276"/>
    </location>
</feature>
<feature type="compositionally biased region" description="Low complexity" evidence="1">
    <location>
        <begin position="136"/>
        <end position="148"/>
    </location>
</feature>
<dbReference type="EMBL" id="PXOG01000201">
    <property type="protein sequence ID" value="RGP67775.1"/>
    <property type="molecule type" value="Genomic_DNA"/>
</dbReference>
<feature type="region of interest" description="Disordered" evidence="1">
    <location>
        <begin position="231"/>
        <end position="349"/>
    </location>
</feature>
<name>A0A395S6A2_9HYPO</name>
<keyword evidence="3" id="KW-1185">Reference proteome</keyword>
<evidence type="ECO:0000313" key="2">
    <source>
        <dbReference type="EMBL" id="RGP67775.1"/>
    </source>
</evidence>
<sequence>MSNPSITNIFTCTFCFHISWGPPQIIGRSARLACIACHAALLKLAICWVCGELVFRDDEAIYQGVPIQELFRDDELEDSERGGCGGKEVSEVPLCAAYVVEVEVDGVKEESMIINRALRRVEKVDGGLTRKRWETNNNERNSESASARQPPIYRIGDGLTGNEGTGGNSYSNFRDTSKSVIWVDIFDPINGPSFQPSPLKPIPLFMQRPASPIHEPYRRVTAIDTHLQAPPYLRKPHSAPGSVCPPRSPVENTISDRQRQRQRQPSPSPSVLSASRSRVRPRESDNRPSSEPPKNNIRDNELSEVRHKQAISWVREEPLKRPSSRLAPSRHSDLNRSEATTSAYRTPPEYPDQPLVLTAHVTFATNCKCGTTVIRVSGSLPAHDGEICTESRGKKIEESGSEFERGGSFKDKI</sequence>
<dbReference type="AlphaFoldDB" id="A0A395S6A2"/>